<sequence>MLCDYFELPDLGTRSGLKKVHSEFNDIYKKLDRAYTSNRDNPRIMGGIVGIWAKMSADAILRDKLFKEGFLARLVPLLDIALTRHVALQALSTVTHHGGFEARRDIAQEAPRLVRLMEEQLDDTKLVELCIVTLAHSVGTTVGSDDKFNMKVIKPSDMRKLLEVTIKCIQNPSASHYMIDHALSLLCCVTLRFPTECKDTPSMLKFLVACLRSTNICARSSAIGALIRLHNSEAELDRPVMDPIKLMATAGRRWPDNLVDDLMDYGFNRCETIVTLTTMREYQNAMMEVVQTGDLRALGRTLASFITRTEYSVGDGAFQMQDPRTGQIKVEDVGLPFVRWRDAPLHCAKALRATGKPADLDAADILEIKHHIMRQSIPDAIEVGQVAMQRNPQLAYAYYPLGLGANDEQGLRGTKKGLKCKQITPFVRNYLLWRAVEHAGNLGISALQEEKGDGKESERGVAFLMSAYEDAKAFIASVPPDSRNLGAMADWLVILTLAIRGPELDADLHELKPIMNKISFADRCATFLGNPPKRTLMRLTRELILRLYPDASKEWADTIARFDSLGSVTNEQLVDAEKAEDDLAVWLENLHMEDGETHVPERCTHPRISTNSIELYRCSWCKNPSAVLRKCGGCGRTRYCDGVCQKSHWSEHKAACKSA</sequence>
<name>M2RP40_CERS8</name>
<evidence type="ECO:0000256" key="2">
    <source>
        <dbReference type="ARBA" id="ARBA00022771"/>
    </source>
</evidence>
<accession>M2RP40</accession>
<evidence type="ECO:0000256" key="1">
    <source>
        <dbReference type="ARBA" id="ARBA00022723"/>
    </source>
</evidence>
<keyword evidence="1" id="KW-0479">Metal-binding</keyword>
<evidence type="ECO:0000259" key="5">
    <source>
        <dbReference type="PROSITE" id="PS50865"/>
    </source>
</evidence>
<organism evidence="6 7">
    <name type="scientific">Ceriporiopsis subvermispora (strain B)</name>
    <name type="common">White-rot fungus</name>
    <name type="synonym">Gelatoporia subvermispora</name>
    <dbReference type="NCBI Taxonomy" id="914234"/>
    <lineage>
        <taxon>Eukaryota</taxon>
        <taxon>Fungi</taxon>
        <taxon>Dikarya</taxon>
        <taxon>Basidiomycota</taxon>
        <taxon>Agaricomycotina</taxon>
        <taxon>Agaricomycetes</taxon>
        <taxon>Polyporales</taxon>
        <taxon>Gelatoporiaceae</taxon>
        <taxon>Gelatoporia</taxon>
    </lineage>
</organism>
<dbReference type="Gene3D" id="1.25.10.10">
    <property type="entry name" value="Leucine-rich Repeat Variant"/>
    <property type="match status" value="1"/>
</dbReference>
<dbReference type="HOGENOM" id="CLU_010273_0_0_1"/>
<dbReference type="EMBL" id="KB445793">
    <property type="protein sequence ID" value="EMD40212.1"/>
    <property type="molecule type" value="Genomic_DNA"/>
</dbReference>
<protein>
    <recommendedName>
        <fullName evidence="5">MYND-type domain-containing protein</fullName>
    </recommendedName>
</protein>
<dbReference type="InterPro" id="IPR011989">
    <property type="entry name" value="ARM-like"/>
</dbReference>
<gene>
    <name evidence="6" type="ORF">CERSUDRAFT_112416</name>
</gene>
<dbReference type="Gene3D" id="6.10.140.2220">
    <property type="match status" value="1"/>
</dbReference>
<dbReference type="Proteomes" id="UP000016930">
    <property type="component" value="Unassembled WGS sequence"/>
</dbReference>
<dbReference type="InterPro" id="IPR002893">
    <property type="entry name" value="Znf_MYND"/>
</dbReference>
<dbReference type="PROSITE" id="PS01360">
    <property type="entry name" value="ZF_MYND_1"/>
    <property type="match status" value="1"/>
</dbReference>
<evidence type="ECO:0000313" key="7">
    <source>
        <dbReference type="Proteomes" id="UP000016930"/>
    </source>
</evidence>
<feature type="domain" description="MYND-type" evidence="5">
    <location>
        <begin position="618"/>
        <end position="656"/>
    </location>
</feature>
<dbReference type="InterPro" id="IPR016024">
    <property type="entry name" value="ARM-type_fold"/>
</dbReference>
<dbReference type="AlphaFoldDB" id="M2RP40"/>
<dbReference type="GO" id="GO:0008270">
    <property type="term" value="F:zinc ion binding"/>
    <property type="evidence" value="ECO:0007669"/>
    <property type="project" value="UniProtKB-KW"/>
</dbReference>
<dbReference type="OrthoDB" id="341421at2759"/>
<dbReference type="PROSITE" id="PS50865">
    <property type="entry name" value="ZF_MYND_2"/>
    <property type="match status" value="1"/>
</dbReference>
<keyword evidence="7" id="KW-1185">Reference proteome</keyword>
<keyword evidence="2 4" id="KW-0863">Zinc-finger</keyword>
<evidence type="ECO:0000256" key="4">
    <source>
        <dbReference type="PROSITE-ProRule" id="PRU00134"/>
    </source>
</evidence>
<proteinExistence type="predicted"/>
<dbReference type="SUPFAM" id="SSF48371">
    <property type="entry name" value="ARM repeat"/>
    <property type="match status" value="1"/>
</dbReference>
<keyword evidence="3" id="KW-0862">Zinc</keyword>
<dbReference type="STRING" id="914234.M2RP40"/>
<evidence type="ECO:0000256" key="3">
    <source>
        <dbReference type="ARBA" id="ARBA00022833"/>
    </source>
</evidence>
<reference evidence="6 7" key="1">
    <citation type="journal article" date="2012" name="Proc. Natl. Acad. Sci. U.S.A.">
        <title>Comparative genomics of Ceriporiopsis subvermispora and Phanerochaete chrysosporium provide insight into selective ligninolysis.</title>
        <authorList>
            <person name="Fernandez-Fueyo E."/>
            <person name="Ruiz-Duenas F.J."/>
            <person name="Ferreira P."/>
            <person name="Floudas D."/>
            <person name="Hibbett D.S."/>
            <person name="Canessa P."/>
            <person name="Larrondo L.F."/>
            <person name="James T.Y."/>
            <person name="Seelenfreund D."/>
            <person name="Lobos S."/>
            <person name="Polanco R."/>
            <person name="Tello M."/>
            <person name="Honda Y."/>
            <person name="Watanabe T."/>
            <person name="Watanabe T."/>
            <person name="Ryu J.S."/>
            <person name="Kubicek C.P."/>
            <person name="Schmoll M."/>
            <person name="Gaskell J."/>
            <person name="Hammel K.E."/>
            <person name="St John F.J."/>
            <person name="Vanden Wymelenberg A."/>
            <person name="Sabat G."/>
            <person name="Splinter BonDurant S."/>
            <person name="Syed K."/>
            <person name="Yadav J.S."/>
            <person name="Doddapaneni H."/>
            <person name="Subramanian V."/>
            <person name="Lavin J.L."/>
            <person name="Oguiza J.A."/>
            <person name="Perez G."/>
            <person name="Pisabarro A.G."/>
            <person name="Ramirez L."/>
            <person name="Santoyo F."/>
            <person name="Master E."/>
            <person name="Coutinho P.M."/>
            <person name="Henrissat B."/>
            <person name="Lombard V."/>
            <person name="Magnuson J.K."/>
            <person name="Kuees U."/>
            <person name="Hori C."/>
            <person name="Igarashi K."/>
            <person name="Samejima M."/>
            <person name="Held B.W."/>
            <person name="Barry K.W."/>
            <person name="LaButti K.M."/>
            <person name="Lapidus A."/>
            <person name="Lindquist E.A."/>
            <person name="Lucas S.M."/>
            <person name="Riley R."/>
            <person name="Salamov A.A."/>
            <person name="Hoffmeister D."/>
            <person name="Schwenk D."/>
            <person name="Hadar Y."/>
            <person name="Yarden O."/>
            <person name="de Vries R.P."/>
            <person name="Wiebenga A."/>
            <person name="Stenlid J."/>
            <person name="Eastwood D."/>
            <person name="Grigoriev I.V."/>
            <person name="Berka R.M."/>
            <person name="Blanchette R.A."/>
            <person name="Kersten P."/>
            <person name="Martinez A.T."/>
            <person name="Vicuna R."/>
            <person name="Cullen D."/>
        </authorList>
    </citation>
    <scope>NUCLEOTIDE SEQUENCE [LARGE SCALE GENOMIC DNA]</scope>
    <source>
        <strain evidence="6 7">B</strain>
    </source>
</reference>
<dbReference type="Pfam" id="PF01753">
    <property type="entry name" value="zf-MYND"/>
    <property type="match status" value="1"/>
</dbReference>
<evidence type="ECO:0000313" key="6">
    <source>
        <dbReference type="EMBL" id="EMD40212.1"/>
    </source>
</evidence>
<dbReference type="SUPFAM" id="SSF144232">
    <property type="entry name" value="HIT/MYND zinc finger-like"/>
    <property type="match status" value="1"/>
</dbReference>